<dbReference type="PANTHER" id="PTHR42949:SF3">
    <property type="entry name" value="ANAEROBIC GLYCEROL-3-PHOSPHATE DEHYDROGENASE SUBUNIT B"/>
    <property type="match status" value="1"/>
</dbReference>
<evidence type="ECO:0000256" key="1">
    <source>
        <dbReference type="ARBA" id="ARBA00023002"/>
    </source>
</evidence>
<dbReference type="Gene3D" id="3.50.50.60">
    <property type="entry name" value="FAD/NAD(P)-binding domain"/>
    <property type="match status" value="2"/>
</dbReference>
<dbReference type="STRING" id="459525.SAMN04488137_1319"/>
<dbReference type="AlphaFoldDB" id="A0A1G9V2X1"/>
<dbReference type="PRINTS" id="PR00368">
    <property type="entry name" value="FADPNR"/>
</dbReference>
<dbReference type="PRINTS" id="PR00469">
    <property type="entry name" value="PNDRDTASEII"/>
</dbReference>
<organism evidence="3 4">
    <name type="scientific">Fictibacillus solisalsi</name>
    <dbReference type="NCBI Taxonomy" id="459525"/>
    <lineage>
        <taxon>Bacteria</taxon>
        <taxon>Bacillati</taxon>
        <taxon>Bacillota</taxon>
        <taxon>Bacilli</taxon>
        <taxon>Bacillales</taxon>
        <taxon>Fictibacillaceae</taxon>
        <taxon>Fictibacillus</taxon>
    </lineage>
</organism>
<dbReference type="Pfam" id="PF07992">
    <property type="entry name" value="Pyr_redox_2"/>
    <property type="match status" value="1"/>
</dbReference>
<dbReference type="EMBL" id="FNHW01000001">
    <property type="protein sequence ID" value="SDM66376.1"/>
    <property type="molecule type" value="Genomic_DNA"/>
</dbReference>
<dbReference type="GO" id="GO:0016491">
    <property type="term" value="F:oxidoreductase activity"/>
    <property type="evidence" value="ECO:0007669"/>
    <property type="project" value="UniProtKB-KW"/>
</dbReference>
<dbReference type="InterPro" id="IPR036188">
    <property type="entry name" value="FAD/NAD-bd_sf"/>
</dbReference>
<dbReference type="SUPFAM" id="SSF51905">
    <property type="entry name" value="FAD/NAD(P)-binding domain"/>
    <property type="match status" value="1"/>
</dbReference>
<gene>
    <name evidence="3" type="ORF">SAMN04488137_1319</name>
</gene>
<evidence type="ECO:0000313" key="3">
    <source>
        <dbReference type="EMBL" id="SDM66376.1"/>
    </source>
</evidence>
<dbReference type="InterPro" id="IPR051691">
    <property type="entry name" value="Metab_Enz_Cyan_OpOx_G3PDH"/>
</dbReference>
<keyword evidence="4" id="KW-1185">Reference proteome</keyword>
<name>A0A1G9V2X1_9BACL</name>
<protein>
    <submittedName>
        <fullName evidence="3">Sarcosine oxidase subunit alpha</fullName>
    </submittedName>
</protein>
<dbReference type="PANTHER" id="PTHR42949">
    <property type="entry name" value="ANAEROBIC GLYCEROL-3-PHOSPHATE DEHYDROGENASE SUBUNIT B"/>
    <property type="match status" value="1"/>
</dbReference>
<evidence type="ECO:0000313" key="4">
    <source>
        <dbReference type="Proteomes" id="UP000199544"/>
    </source>
</evidence>
<keyword evidence="1" id="KW-0560">Oxidoreductase</keyword>
<sequence>MVMETDVLIIGAGPAGLAAAYETASRGLDVTIVDESISKGGQLCQQTQILRTLPSPFLAMRGYELANTLINQLDEFSVRYLLGHRMIGTYKDGSIGITDETNVFPVNPKKIIVATGAAEKAVPFPKWTLPGVITVGAAQTLVNRDFVTPGKNAVIIGSSDFAMDVAIQLSDVGVNIIGIVESLPKILARDAEKTEHIMQRSIPLYLRSSIKEARGNGEVEEIDIQFPDRIMTEKVDLVCVDGGRTPILDAFYQLGCSFGFQEELGGWLPQYNEFLQTDCKDVFLAGNAAGISSQGALLITGRIPGVRVCEELNIISKQEAEHERASHWKELENLEAKLFPEKWEARLNHIKNYANPLLKDQFIS</sequence>
<reference evidence="4" key="1">
    <citation type="submission" date="2016-10" db="EMBL/GenBank/DDBJ databases">
        <authorList>
            <person name="Varghese N."/>
            <person name="Submissions S."/>
        </authorList>
    </citation>
    <scope>NUCLEOTIDE SEQUENCE [LARGE SCALE GENOMIC DNA]</scope>
    <source>
        <strain evidence="4">CGMCC 1.6854</strain>
    </source>
</reference>
<evidence type="ECO:0000259" key="2">
    <source>
        <dbReference type="Pfam" id="PF07992"/>
    </source>
</evidence>
<dbReference type="Proteomes" id="UP000199544">
    <property type="component" value="Unassembled WGS sequence"/>
</dbReference>
<accession>A0A1G9V2X1</accession>
<dbReference type="InterPro" id="IPR023753">
    <property type="entry name" value="FAD/NAD-binding_dom"/>
</dbReference>
<proteinExistence type="predicted"/>
<feature type="domain" description="FAD/NAD(P)-binding" evidence="2">
    <location>
        <begin position="6"/>
        <end position="289"/>
    </location>
</feature>